<feature type="transmembrane region" description="Helical" evidence="8">
    <location>
        <begin position="564"/>
        <end position="585"/>
    </location>
</feature>
<dbReference type="CDD" id="cd06261">
    <property type="entry name" value="TM_PBP2"/>
    <property type="match status" value="2"/>
</dbReference>
<organism evidence="10">
    <name type="scientific">marine metagenome</name>
    <dbReference type="NCBI Taxonomy" id="408172"/>
    <lineage>
        <taxon>unclassified sequences</taxon>
        <taxon>metagenomes</taxon>
        <taxon>ecological metagenomes</taxon>
    </lineage>
</organism>
<sequence>MTKNQTILFLLFRKLGQTWQLFPAFLFLGFFFVYPVVLLLSLSFLNSNGEITLEHYGRLATTPLYFKVLVITLKTAGWTTLLAVVGGYPVAYLLASVRHSTRNSLLIWVLMPFWTSFLVRTFAWIVLLGRNGAVNDLLQVLGIIDRPLKIIYNFTGVLIGMTHALMPLAVLTMLSVMLNINANLPKAASTLGARGGQVFWRIFFPLSLPGVAAGGLLVFITSIGFFITPALLGGMRDTMIVQVIIFQIHEVLNWKFAGAVSMLLLLTVLLIFYFYDRLLGLSTLSGEAQQSSAKSNRLTMLGSQIGMRIITYIAWFCEKTAEFYEWFFPLRPDSPQRKFSQKVLWVTGLFIISFLALPTFFIIPVSFTEEGFLSWPPKGFSLQWYEQIFSSLHWFEAIGRSFLVASCSSLLGMFIGVPAAFFLIRKSIPGKTLIFAFLISPMILPHIIIAVAIFFLFANLSLVGTTFGLVLGHTVLAIPFVVVTVMAVIKNYNEHFDQAAWTLGATRLKTLIHITFPLIRPGLIAAFMFAFIISLDELTIALFITGGEVTTLPKQMWDDAIMRVSPLLAAVASLLLVFMSGFILLSEFLRRRGVQVK</sequence>
<keyword evidence="7 8" id="KW-0472">Membrane</keyword>
<accession>A0A381XFN2</accession>
<comment type="subcellular location">
    <subcellularLocation>
        <location evidence="1">Cell membrane</location>
        <topology evidence="1">Multi-pass membrane protein</topology>
    </subcellularLocation>
</comment>
<dbReference type="GO" id="GO:0055085">
    <property type="term" value="P:transmembrane transport"/>
    <property type="evidence" value="ECO:0007669"/>
    <property type="project" value="InterPro"/>
</dbReference>
<feature type="transmembrane region" description="Helical" evidence="8">
    <location>
        <begin position="343"/>
        <end position="367"/>
    </location>
</feature>
<evidence type="ECO:0000256" key="3">
    <source>
        <dbReference type="ARBA" id="ARBA00022448"/>
    </source>
</evidence>
<protein>
    <recommendedName>
        <fullName evidence="9">ABC transmembrane type-1 domain-containing protein</fullName>
    </recommendedName>
</protein>
<dbReference type="GO" id="GO:0005886">
    <property type="term" value="C:plasma membrane"/>
    <property type="evidence" value="ECO:0007669"/>
    <property type="project" value="UniProtKB-SubCell"/>
</dbReference>
<dbReference type="Gene3D" id="1.10.3720.10">
    <property type="entry name" value="MetI-like"/>
    <property type="match status" value="2"/>
</dbReference>
<evidence type="ECO:0000256" key="4">
    <source>
        <dbReference type="ARBA" id="ARBA00022475"/>
    </source>
</evidence>
<feature type="transmembrane region" description="Helical" evidence="8">
    <location>
        <begin position="433"/>
        <end position="458"/>
    </location>
</feature>
<feature type="domain" description="ABC transmembrane type-1" evidence="9">
    <location>
        <begin position="398"/>
        <end position="586"/>
    </location>
</feature>
<feature type="transmembrane region" description="Helical" evidence="8">
    <location>
        <begin position="256"/>
        <end position="275"/>
    </location>
</feature>
<name>A0A381XFN2_9ZZZZ</name>
<dbReference type="SUPFAM" id="SSF161098">
    <property type="entry name" value="MetI-like"/>
    <property type="match status" value="2"/>
</dbReference>
<keyword evidence="4" id="KW-1003">Cell membrane</keyword>
<evidence type="ECO:0000256" key="1">
    <source>
        <dbReference type="ARBA" id="ARBA00004651"/>
    </source>
</evidence>
<dbReference type="PANTHER" id="PTHR42929">
    <property type="entry name" value="INNER MEMBRANE ABC TRANSPORTER PERMEASE PROTEIN YDCU-RELATED-RELATED"/>
    <property type="match status" value="1"/>
</dbReference>
<keyword evidence="6 8" id="KW-1133">Transmembrane helix</keyword>
<proteinExistence type="inferred from homology"/>
<dbReference type="InterPro" id="IPR035906">
    <property type="entry name" value="MetI-like_sf"/>
</dbReference>
<feature type="transmembrane region" description="Helical" evidence="8">
    <location>
        <begin position="470"/>
        <end position="489"/>
    </location>
</feature>
<feature type="transmembrane region" description="Helical" evidence="8">
    <location>
        <begin position="21"/>
        <end position="44"/>
    </location>
</feature>
<dbReference type="PANTHER" id="PTHR42929:SF5">
    <property type="entry name" value="ABC TRANSPORTER PERMEASE PROTEIN"/>
    <property type="match status" value="1"/>
</dbReference>
<feature type="transmembrane region" description="Helical" evidence="8">
    <location>
        <begin position="64"/>
        <end position="93"/>
    </location>
</feature>
<comment type="similarity">
    <text evidence="2">Belongs to the binding-protein-dependent transport system permease family. CysTW subfamily.</text>
</comment>
<gene>
    <name evidence="10" type="ORF">METZ01_LOCUS116400</name>
</gene>
<feature type="transmembrane region" description="Helical" evidence="8">
    <location>
        <begin position="198"/>
        <end position="227"/>
    </location>
</feature>
<dbReference type="EMBL" id="UINC01015009">
    <property type="protein sequence ID" value="SVA63546.1"/>
    <property type="molecule type" value="Genomic_DNA"/>
</dbReference>
<keyword evidence="5 8" id="KW-0812">Transmembrane</keyword>
<evidence type="ECO:0000256" key="5">
    <source>
        <dbReference type="ARBA" id="ARBA00022692"/>
    </source>
</evidence>
<dbReference type="Pfam" id="PF00528">
    <property type="entry name" value="BPD_transp_1"/>
    <property type="match status" value="2"/>
</dbReference>
<feature type="transmembrane region" description="Helical" evidence="8">
    <location>
        <begin position="402"/>
        <end position="424"/>
    </location>
</feature>
<evidence type="ECO:0000256" key="7">
    <source>
        <dbReference type="ARBA" id="ARBA00023136"/>
    </source>
</evidence>
<dbReference type="InterPro" id="IPR000515">
    <property type="entry name" value="MetI-like"/>
</dbReference>
<evidence type="ECO:0000256" key="6">
    <source>
        <dbReference type="ARBA" id="ARBA00022989"/>
    </source>
</evidence>
<reference evidence="10" key="1">
    <citation type="submission" date="2018-05" db="EMBL/GenBank/DDBJ databases">
        <authorList>
            <person name="Lanie J.A."/>
            <person name="Ng W.-L."/>
            <person name="Kazmierczak K.M."/>
            <person name="Andrzejewski T.M."/>
            <person name="Davidsen T.M."/>
            <person name="Wayne K.J."/>
            <person name="Tettelin H."/>
            <person name="Glass J.I."/>
            <person name="Rusch D."/>
            <person name="Podicherti R."/>
            <person name="Tsui H.-C.T."/>
            <person name="Winkler M.E."/>
        </authorList>
    </citation>
    <scope>NUCLEOTIDE SEQUENCE</scope>
</reference>
<dbReference type="PROSITE" id="PS50928">
    <property type="entry name" value="ABC_TM1"/>
    <property type="match status" value="2"/>
</dbReference>
<evidence type="ECO:0000259" key="9">
    <source>
        <dbReference type="PROSITE" id="PS50928"/>
    </source>
</evidence>
<feature type="transmembrane region" description="Helical" evidence="8">
    <location>
        <begin position="105"/>
        <end position="130"/>
    </location>
</feature>
<feature type="domain" description="ABC transmembrane type-1" evidence="9">
    <location>
        <begin position="69"/>
        <end position="275"/>
    </location>
</feature>
<evidence type="ECO:0000313" key="10">
    <source>
        <dbReference type="EMBL" id="SVA63546.1"/>
    </source>
</evidence>
<feature type="transmembrane region" description="Helical" evidence="8">
    <location>
        <begin position="150"/>
        <end position="178"/>
    </location>
</feature>
<evidence type="ECO:0000256" key="2">
    <source>
        <dbReference type="ARBA" id="ARBA00007069"/>
    </source>
</evidence>
<keyword evidence="3" id="KW-0813">Transport</keyword>
<evidence type="ECO:0000256" key="8">
    <source>
        <dbReference type="SAM" id="Phobius"/>
    </source>
</evidence>
<dbReference type="AlphaFoldDB" id="A0A381XFN2"/>